<dbReference type="PIRSF" id="PIRSF001553">
    <property type="entry name" value="SucCS_alpha"/>
    <property type="match status" value="1"/>
</dbReference>
<evidence type="ECO:0000256" key="2">
    <source>
        <dbReference type="ARBA" id="ARBA00022741"/>
    </source>
</evidence>
<dbReference type="GO" id="GO:0006099">
    <property type="term" value="P:tricarboxylic acid cycle"/>
    <property type="evidence" value="ECO:0007669"/>
    <property type="project" value="TreeGrafter"/>
</dbReference>
<dbReference type="InterPro" id="IPR016102">
    <property type="entry name" value="Succinyl-CoA_synth-like"/>
</dbReference>
<dbReference type="Pfam" id="PF02629">
    <property type="entry name" value="CoA_binding"/>
    <property type="match status" value="1"/>
</dbReference>
<name>B7KAU5_GLOC7</name>
<dbReference type="PRINTS" id="PR01798">
    <property type="entry name" value="SCOASYNTHASE"/>
</dbReference>
<keyword evidence="5" id="KW-1185">Reference proteome</keyword>
<dbReference type="GO" id="GO:0009361">
    <property type="term" value="C:succinate-CoA ligase complex (ADP-forming)"/>
    <property type="evidence" value="ECO:0007669"/>
    <property type="project" value="TreeGrafter"/>
</dbReference>
<dbReference type="InterPro" id="IPR036291">
    <property type="entry name" value="NAD(P)-bd_dom_sf"/>
</dbReference>
<dbReference type="STRING" id="65393.PCC7424_0299"/>
<dbReference type="GO" id="GO:0004776">
    <property type="term" value="F:succinate-CoA ligase (GDP-forming) activity"/>
    <property type="evidence" value="ECO:0007669"/>
    <property type="project" value="TreeGrafter"/>
</dbReference>
<dbReference type="SUPFAM" id="SSF52210">
    <property type="entry name" value="Succinyl-CoA synthetase domains"/>
    <property type="match status" value="1"/>
</dbReference>
<keyword evidence="2" id="KW-0547">Nucleotide-binding</keyword>
<proteinExistence type="predicted"/>
<dbReference type="RefSeq" id="WP_012597717.1">
    <property type="nucleotide sequence ID" value="NC_011729.1"/>
</dbReference>
<evidence type="ECO:0000313" key="4">
    <source>
        <dbReference type="EMBL" id="ACK68767.1"/>
    </source>
</evidence>
<dbReference type="SMART" id="SM00881">
    <property type="entry name" value="CoA_binding"/>
    <property type="match status" value="1"/>
</dbReference>
<reference evidence="5" key="1">
    <citation type="journal article" date="2011" name="MBio">
        <title>Novel metabolic attributes of the genus Cyanothece, comprising a group of unicellular nitrogen-fixing Cyanobacteria.</title>
        <authorList>
            <person name="Bandyopadhyay A."/>
            <person name="Elvitigala T."/>
            <person name="Welsh E."/>
            <person name="Stockel J."/>
            <person name="Liberton M."/>
            <person name="Min H."/>
            <person name="Sherman L.A."/>
            <person name="Pakrasi H.B."/>
        </authorList>
    </citation>
    <scope>NUCLEOTIDE SEQUENCE [LARGE SCALE GENOMIC DNA]</scope>
    <source>
        <strain evidence="5">PCC 7424</strain>
    </source>
</reference>
<evidence type="ECO:0000259" key="3">
    <source>
        <dbReference type="SMART" id="SM00881"/>
    </source>
</evidence>
<protein>
    <submittedName>
        <fullName evidence="4">CoA-binding domain protein</fullName>
    </submittedName>
</protein>
<keyword evidence="1" id="KW-0436">Ligase</keyword>
<dbReference type="InterPro" id="IPR005810">
    <property type="entry name" value="CoA_lig_alpha"/>
</dbReference>
<dbReference type="InterPro" id="IPR032875">
    <property type="entry name" value="Succ_CoA_lig_flav_dom"/>
</dbReference>
<dbReference type="Gene3D" id="3.40.50.720">
    <property type="entry name" value="NAD(P)-binding Rossmann-like Domain"/>
    <property type="match status" value="1"/>
</dbReference>
<dbReference type="PANTHER" id="PTHR11117">
    <property type="entry name" value="SUCCINYL-COA LIGASE SUBUNIT ALPHA"/>
    <property type="match status" value="1"/>
</dbReference>
<accession>B7KAU5</accession>
<dbReference type="Gene3D" id="3.40.50.261">
    <property type="entry name" value="Succinyl-CoA synthetase domains"/>
    <property type="match status" value="1"/>
</dbReference>
<sequence>MKWKANSTVLIQGMTTPLAYAYVPRLKNAGTNIVAGINVGGAGEKIADIPMFDLVEEAMTNVGKIDISLIFVEPYEVLDAALEAMASQIEQIIIITPGVPPLDMVQLLKKAQSTNTFILGSGSQGIIIPDKLWLGICEPQCYKSGKVGLISRSNRLTDEVALTLTEAKLGQSMAVSLGTDGIIGASYEQWLQILEEDEETEAIVLIGQANGSAELAAAEYIASTIEKPVIAYMVGNSSVKRIFGDAATIIATQLSYSIPTLGTEKQLMTAFKEANITIAKSLSQLPSLVKKALKS</sequence>
<dbReference type="Pfam" id="PF13607">
    <property type="entry name" value="Succ_CoA_lig"/>
    <property type="match status" value="1"/>
</dbReference>
<dbReference type="KEGG" id="cyc:PCC7424_0299"/>
<dbReference type="EMBL" id="CP001291">
    <property type="protein sequence ID" value="ACK68767.1"/>
    <property type="molecule type" value="Genomic_DNA"/>
</dbReference>
<dbReference type="InterPro" id="IPR003781">
    <property type="entry name" value="CoA-bd"/>
</dbReference>
<gene>
    <name evidence="4" type="ordered locus">PCC7424_0299</name>
</gene>
<dbReference type="SUPFAM" id="SSF51735">
    <property type="entry name" value="NAD(P)-binding Rossmann-fold domains"/>
    <property type="match status" value="1"/>
</dbReference>
<evidence type="ECO:0000313" key="5">
    <source>
        <dbReference type="Proteomes" id="UP000002384"/>
    </source>
</evidence>
<dbReference type="GO" id="GO:0000166">
    <property type="term" value="F:nucleotide binding"/>
    <property type="evidence" value="ECO:0007669"/>
    <property type="project" value="UniProtKB-KW"/>
</dbReference>
<dbReference type="eggNOG" id="COG0074">
    <property type="taxonomic scope" value="Bacteria"/>
</dbReference>
<dbReference type="OrthoDB" id="9807196at2"/>
<dbReference type="Proteomes" id="UP000002384">
    <property type="component" value="Chromosome"/>
</dbReference>
<organism evidence="4 5">
    <name type="scientific">Gloeothece citriformis (strain PCC 7424)</name>
    <name type="common">Cyanothece sp. (strain PCC 7424)</name>
    <dbReference type="NCBI Taxonomy" id="65393"/>
    <lineage>
        <taxon>Bacteria</taxon>
        <taxon>Bacillati</taxon>
        <taxon>Cyanobacteriota</taxon>
        <taxon>Cyanophyceae</taxon>
        <taxon>Oscillatoriophycideae</taxon>
        <taxon>Chroococcales</taxon>
        <taxon>Aphanothecaceae</taxon>
        <taxon>Gloeothece</taxon>
        <taxon>Gloeothece citriformis</taxon>
    </lineage>
</organism>
<dbReference type="GO" id="GO:0004775">
    <property type="term" value="F:succinate-CoA ligase (ADP-forming) activity"/>
    <property type="evidence" value="ECO:0007669"/>
    <property type="project" value="TreeGrafter"/>
</dbReference>
<feature type="domain" description="CoA-binding" evidence="3">
    <location>
        <begin position="2"/>
        <end position="99"/>
    </location>
</feature>
<dbReference type="AlphaFoldDB" id="B7KAU5"/>
<dbReference type="PANTHER" id="PTHR11117:SF2">
    <property type="entry name" value="SUCCINATE--COA LIGASE [ADP_GDP-FORMING] SUBUNIT ALPHA, MITOCHONDRIAL"/>
    <property type="match status" value="1"/>
</dbReference>
<evidence type="ECO:0000256" key="1">
    <source>
        <dbReference type="ARBA" id="ARBA00022598"/>
    </source>
</evidence>
<dbReference type="HOGENOM" id="CLU_052104_0_0_3"/>